<sequence>MEIILDLQFFFFQDQQELTHISDSYGEKVSKFTMKQEDMRRLDKI</sequence>
<name>A0ACB0IM24_TRIPR</name>
<keyword evidence="2" id="KW-1185">Reference proteome</keyword>
<protein>
    <submittedName>
        <fullName evidence="1">Uncharacterized protein</fullName>
    </submittedName>
</protein>
<evidence type="ECO:0000313" key="2">
    <source>
        <dbReference type="Proteomes" id="UP001177021"/>
    </source>
</evidence>
<organism evidence="1 2">
    <name type="scientific">Trifolium pratense</name>
    <name type="common">Red clover</name>
    <dbReference type="NCBI Taxonomy" id="57577"/>
    <lineage>
        <taxon>Eukaryota</taxon>
        <taxon>Viridiplantae</taxon>
        <taxon>Streptophyta</taxon>
        <taxon>Embryophyta</taxon>
        <taxon>Tracheophyta</taxon>
        <taxon>Spermatophyta</taxon>
        <taxon>Magnoliopsida</taxon>
        <taxon>eudicotyledons</taxon>
        <taxon>Gunneridae</taxon>
        <taxon>Pentapetalae</taxon>
        <taxon>rosids</taxon>
        <taxon>fabids</taxon>
        <taxon>Fabales</taxon>
        <taxon>Fabaceae</taxon>
        <taxon>Papilionoideae</taxon>
        <taxon>50 kb inversion clade</taxon>
        <taxon>NPAAA clade</taxon>
        <taxon>Hologalegina</taxon>
        <taxon>IRL clade</taxon>
        <taxon>Trifolieae</taxon>
        <taxon>Trifolium</taxon>
    </lineage>
</organism>
<reference evidence="1" key="1">
    <citation type="submission" date="2023-10" db="EMBL/GenBank/DDBJ databases">
        <authorList>
            <person name="Rodriguez Cubillos JULIANA M."/>
            <person name="De Vega J."/>
        </authorList>
    </citation>
    <scope>NUCLEOTIDE SEQUENCE</scope>
</reference>
<dbReference type="EMBL" id="CASHSV030000001">
    <property type="protein sequence ID" value="CAJ2633434.1"/>
    <property type="molecule type" value="Genomic_DNA"/>
</dbReference>
<gene>
    <name evidence="1" type="ORF">MILVUS5_LOCUS4546</name>
</gene>
<evidence type="ECO:0000313" key="1">
    <source>
        <dbReference type="EMBL" id="CAJ2633434.1"/>
    </source>
</evidence>
<dbReference type="Proteomes" id="UP001177021">
    <property type="component" value="Unassembled WGS sequence"/>
</dbReference>
<accession>A0ACB0IM24</accession>
<comment type="caution">
    <text evidence="1">The sequence shown here is derived from an EMBL/GenBank/DDBJ whole genome shotgun (WGS) entry which is preliminary data.</text>
</comment>
<proteinExistence type="predicted"/>